<keyword evidence="1" id="KW-0175">Coiled coil</keyword>
<accession>E3LWC8</accession>
<dbReference type="STRING" id="31234.E3LWC8"/>
<name>E3LWC8_CAERE</name>
<reference evidence="3" key="1">
    <citation type="submission" date="2007-07" db="EMBL/GenBank/DDBJ databases">
        <title>PCAP assembly of the Caenorhabditis remanei genome.</title>
        <authorList>
            <consortium name="The Caenorhabditis remanei Sequencing Consortium"/>
            <person name="Wilson R.K."/>
        </authorList>
    </citation>
    <scope>NUCLEOTIDE SEQUENCE [LARGE SCALE GENOMIC DNA]</scope>
    <source>
        <strain evidence="3">PB4641</strain>
    </source>
</reference>
<dbReference type="AlphaFoldDB" id="E3LWC8"/>
<feature type="compositionally biased region" description="Polar residues" evidence="2">
    <location>
        <begin position="463"/>
        <end position="472"/>
    </location>
</feature>
<evidence type="ECO:0000256" key="1">
    <source>
        <dbReference type="SAM" id="Coils"/>
    </source>
</evidence>
<feature type="coiled-coil region" evidence="1">
    <location>
        <begin position="514"/>
        <end position="606"/>
    </location>
</feature>
<protein>
    <submittedName>
        <fullName evidence="3">Uncharacterized protein</fullName>
    </submittedName>
</protein>
<dbReference type="EMBL" id="DS268417">
    <property type="protein sequence ID" value="EFO83436.1"/>
    <property type="molecule type" value="Genomic_DNA"/>
</dbReference>
<evidence type="ECO:0000256" key="2">
    <source>
        <dbReference type="SAM" id="MobiDB-lite"/>
    </source>
</evidence>
<dbReference type="HOGENOM" id="CLU_411751_0_0_1"/>
<dbReference type="Proteomes" id="UP000008281">
    <property type="component" value="Unassembled WGS sequence"/>
</dbReference>
<feature type="compositionally biased region" description="Basic and acidic residues" evidence="2">
    <location>
        <begin position="485"/>
        <end position="499"/>
    </location>
</feature>
<sequence>MKKYNKTKWQDFSFQETRIIERGQRELHDWIAIFPNGREIRFNVSYFAKVYLKMEKLNVFIMDDDDLSFIQSTKKNELAPVHMMYLEPFTIGRKKHFYVRAINTGNPSEYGPMVYSRKVFTDEILQVIPLLMKQQNTPLADSDSKSIEFINTLETFDSGRFEAYKDKWESGGEHLFTAIELNEFEEVLKHFDIDKSQITIVPDITHYWSSIEIIEQNQAFATTITPNGMAVMEPSHAAYMHFISLVCGVNWNSDGVKGKMIYFQQAMNKMIDEYRGMKGTFVSLSSVVDAIFNAATSFFIIPPVAGLDNVDYTFSNFPTDLSAVPLDTYHSICRSSGLPIYRDFTLQPNHKSVSIPAWMARFFVQAGWINVFFSHPNMRVNKNYMASTLMMRKVEDPATLRNFLVFWNNVMVSDGNVKIPDSSVDWFIGKMEKEMERNKLLESAKKREEILRQRKLDKKNKSGSRPSGSGVKTVNPEAVGQKEPVPTERNVETEKKKPMQSELTQTSPVECDNCLKSNRVRDEVEKELEETKNKLKHLEEKAKQVDELERVLSENKKKIVMLESEAEKMKSLVKKASRVDELEKILEEREKEIKELKLQNTRLTEENFDIRQMEGK</sequence>
<evidence type="ECO:0000313" key="3">
    <source>
        <dbReference type="EMBL" id="EFO83436.1"/>
    </source>
</evidence>
<proteinExistence type="predicted"/>
<gene>
    <name evidence="3" type="ORF">CRE_03061</name>
</gene>
<evidence type="ECO:0000313" key="4">
    <source>
        <dbReference type="Proteomes" id="UP000008281"/>
    </source>
</evidence>
<feature type="region of interest" description="Disordered" evidence="2">
    <location>
        <begin position="452"/>
        <end position="510"/>
    </location>
</feature>
<dbReference type="eggNOG" id="KOG0800">
    <property type="taxonomic scope" value="Eukaryota"/>
</dbReference>
<keyword evidence="4" id="KW-1185">Reference proteome</keyword>
<dbReference type="OrthoDB" id="5871778at2759"/>
<organism evidence="4">
    <name type="scientific">Caenorhabditis remanei</name>
    <name type="common">Caenorhabditis vulgaris</name>
    <dbReference type="NCBI Taxonomy" id="31234"/>
    <lineage>
        <taxon>Eukaryota</taxon>
        <taxon>Metazoa</taxon>
        <taxon>Ecdysozoa</taxon>
        <taxon>Nematoda</taxon>
        <taxon>Chromadorea</taxon>
        <taxon>Rhabditida</taxon>
        <taxon>Rhabditina</taxon>
        <taxon>Rhabditomorpha</taxon>
        <taxon>Rhabditoidea</taxon>
        <taxon>Rhabditidae</taxon>
        <taxon>Peloderinae</taxon>
        <taxon>Caenorhabditis</taxon>
    </lineage>
</organism>
<dbReference type="InParanoid" id="E3LWC8"/>